<feature type="transmembrane region" description="Helical" evidence="1">
    <location>
        <begin position="6"/>
        <end position="26"/>
    </location>
</feature>
<keyword evidence="1" id="KW-0812">Transmembrane</keyword>
<keyword evidence="1" id="KW-0472">Membrane</keyword>
<name>A0ABQ1SGI1_9FLAO</name>
<reference evidence="3" key="1">
    <citation type="journal article" date="2019" name="Int. J. Syst. Evol. Microbiol.">
        <title>The Global Catalogue of Microorganisms (GCM) 10K type strain sequencing project: providing services to taxonomists for standard genome sequencing and annotation.</title>
        <authorList>
            <consortium name="The Broad Institute Genomics Platform"/>
            <consortium name="The Broad Institute Genome Sequencing Center for Infectious Disease"/>
            <person name="Wu L."/>
            <person name="Ma J."/>
        </authorList>
    </citation>
    <scope>NUCLEOTIDE SEQUENCE [LARGE SCALE GENOMIC DNA]</scope>
    <source>
        <strain evidence="3">CGMCC 1.12931</strain>
    </source>
</reference>
<feature type="transmembrane region" description="Helical" evidence="1">
    <location>
        <begin position="33"/>
        <end position="50"/>
    </location>
</feature>
<gene>
    <name evidence="2" type="ORF">GCM10010832_09560</name>
</gene>
<dbReference type="RefSeq" id="WP_229731806.1">
    <property type="nucleotide sequence ID" value="NZ_BMGM01000003.1"/>
</dbReference>
<protein>
    <submittedName>
        <fullName evidence="2">Uncharacterized protein</fullName>
    </submittedName>
</protein>
<evidence type="ECO:0000256" key="1">
    <source>
        <dbReference type="SAM" id="Phobius"/>
    </source>
</evidence>
<evidence type="ECO:0000313" key="2">
    <source>
        <dbReference type="EMBL" id="GGE31229.1"/>
    </source>
</evidence>
<dbReference type="EMBL" id="BMGM01000003">
    <property type="protein sequence ID" value="GGE31229.1"/>
    <property type="molecule type" value="Genomic_DNA"/>
</dbReference>
<evidence type="ECO:0000313" key="3">
    <source>
        <dbReference type="Proteomes" id="UP000599179"/>
    </source>
</evidence>
<sequence>MVTLIIYIVVGILLILGLVKLIDNYLPKKLRPVLSIVLTVLIVFLGYYNYKAIYGPVEFNKEKEKRFEKVIAKLQDIRKSQLAYNEITRTYAPSFDSLVRFIDTAQFTITQRRDTTYLDEEFKKIYKVDKYIDDYVIDTLDFVSVKDSLFDGTDRYKNMATIPYTDGEKFELKAGLLQVKNSKVPVFEVKADKKLILGDLDNDLLIQELQTVSVDGVNGRYIKVGSMNEVSSSGNWPTNYGKAD</sequence>
<keyword evidence="3" id="KW-1185">Reference proteome</keyword>
<comment type="caution">
    <text evidence="2">The sequence shown here is derived from an EMBL/GenBank/DDBJ whole genome shotgun (WGS) entry which is preliminary data.</text>
</comment>
<keyword evidence="1" id="KW-1133">Transmembrane helix</keyword>
<dbReference type="Proteomes" id="UP000599179">
    <property type="component" value="Unassembled WGS sequence"/>
</dbReference>
<proteinExistence type="predicted"/>
<organism evidence="2 3">
    <name type="scientific">Psychroflexus planctonicus</name>
    <dbReference type="NCBI Taxonomy" id="1526575"/>
    <lineage>
        <taxon>Bacteria</taxon>
        <taxon>Pseudomonadati</taxon>
        <taxon>Bacteroidota</taxon>
        <taxon>Flavobacteriia</taxon>
        <taxon>Flavobacteriales</taxon>
        <taxon>Flavobacteriaceae</taxon>
        <taxon>Psychroflexus</taxon>
    </lineage>
</organism>
<accession>A0ABQ1SGI1</accession>